<dbReference type="OrthoDB" id="9803764at2"/>
<evidence type="ECO:0000313" key="4">
    <source>
        <dbReference type="EMBL" id="ANE49466.1"/>
    </source>
</evidence>
<accession>A0A172TR48</accession>
<reference evidence="4 5" key="2">
    <citation type="journal article" date="2016" name="Int. J. Syst. Evol. Microbiol.">
        <title>Flavisolibacter tropicus sp. nov., isolated from tropical soil.</title>
        <authorList>
            <person name="Lee J.J."/>
            <person name="Kang M.S."/>
            <person name="Kim G.S."/>
            <person name="Lee C.S."/>
            <person name="Lim S."/>
            <person name="Lee J."/>
            <person name="Roh S.H."/>
            <person name="Kang H."/>
            <person name="Ha J.M."/>
            <person name="Bae S."/>
            <person name="Jung H.Y."/>
            <person name="Kim M.K."/>
        </authorList>
    </citation>
    <scope>NUCLEOTIDE SEQUENCE [LARGE SCALE GENOMIC DNA]</scope>
    <source>
        <strain evidence="4 5">LCS9</strain>
    </source>
</reference>
<dbReference type="PANTHER" id="PTHR43130:SF3">
    <property type="entry name" value="HTH-TYPE TRANSCRIPTIONAL REGULATOR RV1931C"/>
    <property type="match status" value="1"/>
</dbReference>
<gene>
    <name evidence="4" type="ORF">SY85_02085</name>
</gene>
<dbReference type="PANTHER" id="PTHR43130">
    <property type="entry name" value="ARAC-FAMILY TRANSCRIPTIONAL REGULATOR"/>
    <property type="match status" value="1"/>
</dbReference>
<name>A0A172TR48_9BACT</name>
<evidence type="ECO:0000259" key="3">
    <source>
        <dbReference type="PROSITE" id="PS01124"/>
    </source>
</evidence>
<dbReference type="PROSITE" id="PS01124">
    <property type="entry name" value="HTH_ARAC_FAMILY_2"/>
    <property type="match status" value="1"/>
</dbReference>
<proteinExistence type="predicted"/>
<dbReference type="AlphaFoldDB" id="A0A172TR48"/>
<dbReference type="KEGG" id="fla:SY85_02085"/>
<keyword evidence="1" id="KW-0805">Transcription regulation</keyword>
<reference evidence="5" key="1">
    <citation type="submission" date="2015-01" db="EMBL/GenBank/DDBJ databases">
        <title>Flavisolibacter sp./LCS9/ whole genome sequencing.</title>
        <authorList>
            <person name="Kim M.K."/>
            <person name="Srinivasan S."/>
            <person name="Lee J.-J."/>
        </authorList>
    </citation>
    <scope>NUCLEOTIDE SEQUENCE [LARGE SCALE GENOMIC DNA]</scope>
    <source>
        <strain evidence="5">LCS9</strain>
    </source>
</reference>
<dbReference type="Proteomes" id="UP000077177">
    <property type="component" value="Chromosome"/>
</dbReference>
<dbReference type="STRING" id="1492898.SY85_02085"/>
<dbReference type="SMART" id="SM00342">
    <property type="entry name" value="HTH_ARAC"/>
    <property type="match status" value="1"/>
</dbReference>
<dbReference type="Pfam" id="PF12833">
    <property type="entry name" value="HTH_18"/>
    <property type="match status" value="1"/>
</dbReference>
<dbReference type="GO" id="GO:0003700">
    <property type="term" value="F:DNA-binding transcription factor activity"/>
    <property type="evidence" value="ECO:0007669"/>
    <property type="project" value="InterPro"/>
</dbReference>
<dbReference type="PATRIC" id="fig|1492898.3.peg.455"/>
<sequence length="328" mass="37453">MKHVSILIPQGHFSLVNVEGTHQILSWVNEYLEQTDRQPLFKIQLVGLSKVTTQTNGLFTINPEVLLNEVTNTDLVILPAVHGDLESILKQNSELIPWIIKQYKNGAEVVSYCIGSFMLAATGLLNGRPCSTHWRTANEFRRLFPEVHLMDDKIMTEADGIYTSGGAYSFTNLLIYLVEKYAGRDVAITASKTFMIDIDRHSQSPFIMFAGQKTHQDEVVLNAQQYIEQYFPNKITVDELSENFSVGRRTFERRFKKATSNTVVEYIQRVKIEAAKKQLESGRKTVSEVMYDVGYTDTKAFRDVFKKVTGLSPVEYRNKYNKEAIMLQ</sequence>
<dbReference type="InterPro" id="IPR018060">
    <property type="entry name" value="HTH_AraC"/>
</dbReference>
<dbReference type="Pfam" id="PF01965">
    <property type="entry name" value="DJ-1_PfpI"/>
    <property type="match status" value="1"/>
</dbReference>
<dbReference type="SUPFAM" id="SSF52317">
    <property type="entry name" value="Class I glutamine amidotransferase-like"/>
    <property type="match status" value="1"/>
</dbReference>
<keyword evidence="2" id="KW-0804">Transcription</keyword>
<dbReference type="InterPro" id="IPR052158">
    <property type="entry name" value="INH-QAR"/>
</dbReference>
<dbReference type="InterPro" id="IPR029062">
    <property type="entry name" value="Class_I_gatase-like"/>
</dbReference>
<dbReference type="Gene3D" id="1.10.10.60">
    <property type="entry name" value="Homeodomain-like"/>
    <property type="match status" value="2"/>
</dbReference>
<evidence type="ECO:0000256" key="2">
    <source>
        <dbReference type="ARBA" id="ARBA00023163"/>
    </source>
</evidence>
<feature type="domain" description="HTH araC/xylS-type" evidence="3">
    <location>
        <begin position="221"/>
        <end position="319"/>
    </location>
</feature>
<protein>
    <submittedName>
        <fullName evidence="4">AraC family transcriptional regulator</fullName>
    </submittedName>
</protein>
<dbReference type="CDD" id="cd03138">
    <property type="entry name" value="GATase1_AraC_2"/>
    <property type="match status" value="1"/>
</dbReference>
<dbReference type="InterPro" id="IPR002818">
    <property type="entry name" value="DJ-1/PfpI"/>
</dbReference>
<dbReference type="RefSeq" id="WP_066401563.1">
    <property type="nucleotide sequence ID" value="NZ_CP011390.1"/>
</dbReference>
<dbReference type="Gene3D" id="3.40.50.880">
    <property type="match status" value="1"/>
</dbReference>
<dbReference type="EMBL" id="CP011390">
    <property type="protein sequence ID" value="ANE49466.1"/>
    <property type="molecule type" value="Genomic_DNA"/>
</dbReference>
<keyword evidence="5" id="KW-1185">Reference proteome</keyword>
<evidence type="ECO:0000256" key="1">
    <source>
        <dbReference type="ARBA" id="ARBA00023015"/>
    </source>
</evidence>
<dbReference type="GO" id="GO:0043565">
    <property type="term" value="F:sequence-specific DNA binding"/>
    <property type="evidence" value="ECO:0007669"/>
    <property type="project" value="InterPro"/>
</dbReference>
<evidence type="ECO:0000313" key="5">
    <source>
        <dbReference type="Proteomes" id="UP000077177"/>
    </source>
</evidence>
<organism evidence="4 5">
    <name type="scientific">Flavisolibacter tropicus</name>
    <dbReference type="NCBI Taxonomy" id="1492898"/>
    <lineage>
        <taxon>Bacteria</taxon>
        <taxon>Pseudomonadati</taxon>
        <taxon>Bacteroidota</taxon>
        <taxon>Chitinophagia</taxon>
        <taxon>Chitinophagales</taxon>
        <taxon>Chitinophagaceae</taxon>
        <taxon>Flavisolibacter</taxon>
    </lineage>
</organism>
<dbReference type="InterPro" id="IPR009057">
    <property type="entry name" value="Homeodomain-like_sf"/>
</dbReference>
<dbReference type="SUPFAM" id="SSF46689">
    <property type="entry name" value="Homeodomain-like"/>
    <property type="match status" value="2"/>
</dbReference>